<dbReference type="GO" id="GO:0005524">
    <property type="term" value="F:ATP binding"/>
    <property type="evidence" value="ECO:0007669"/>
    <property type="project" value="InterPro"/>
</dbReference>
<keyword evidence="4" id="KW-0963">Cytoplasm</keyword>
<comment type="caution">
    <text evidence="16">The sequence shown here is derived from an EMBL/GenBank/DDBJ whole genome shotgun (WGS) entry which is preliminary data.</text>
</comment>
<dbReference type="InterPro" id="IPR013800">
    <property type="entry name" value="STAT_TF_alpha"/>
</dbReference>
<keyword evidence="10" id="KW-0804">Transcription</keyword>
<organism evidence="16 17">
    <name type="scientific">Scophthalmus maximus</name>
    <name type="common">Turbot</name>
    <name type="synonym">Psetta maxima</name>
    <dbReference type="NCBI Taxonomy" id="52904"/>
    <lineage>
        <taxon>Eukaryota</taxon>
        <taxon>Metazoa</taxon>
        <taxon>Chordata</taxon>
        <taxon>Craniata</taxon>
        <taxon>Vertebrata</taxon>
        <taxon>Euteleostomi</taxon>
        <taxon>Actinopterygii</taxon>
        <taxon>Neopterygii</taxon>
        <taxon>Teleostei</taxon>
        <taxon>Neoteleostei</taxon>
        <taxon>Acanthomorphata</taxon>
        <taxon>Carangaria</taxon>
        <taxon>Pleuronectiformes</taxon>
        <taxon>Pleuronectoidei</taxon>
        <taxon>Scophthalmidae</taxon>
        <taxon>Scophthalmus</taxon>
    </lineage>
</organism>
<dbReference type="SUPFAM" id="SSF48092">
    <property type="entry name" value="Transcription factor STAT-4 N-domain"/>
    <property type="match status" value="1"/>
</dbReference>
<dbReference type="SUPFAM" id="SSF49417">
    <property type="entry name" value="p53-like transcription factors"/>
    <property type="match status" value="1"/>
</dbReference>
<dbReference type="InterPro" id="IPR036860">
    <property type="entry name" value="SH2_dom_sf"/>
</dbReference>
<keyword evidence="6 12" id="KW-0727">SH2 domain</keyword>
<evidence type="ECO:0000256" key="6">
    <source>
        <dbReference type="ARBA" id="ARBA00022999"/>
    </source>
</evidence>
<evidence type="ECO:0000259" key="15">
    <source>
        <dbReference type="PROSITE" id="PS50001"/>
    </source>
</evidence>
<dbReference type="InterPro" id="IPR008967">
    <property type="entry name" value="p53-like_TF_DNA-bd_sf"/>
</dbReference>
<sequence length="1620" mass="178372">MSLSRLTTHTDVTRDPATLRAHANGPAALPAVSLGSAEVGRGPELSASDSVLQRFCRVQIVSKQPASVRVCRQRHRKSAHSSVRANWIVRAAHVCRTAVHNNGRTDSKPATGPLELVYGLLKMHWNPEHAQTLSQWPEQHLDVSSTTSSPAHKSELYSGRSRGSSNYAWANDDISALTASNLLKRYAEKYAGVLDSPYDKPPNVGTYPEPGAFGSLNGHKTELEPWPLTHSSDASYSLVPPGGHDKVAATSAGLSGVGSVSVVNSNLSDSGYSGSSSCSGSSEYPSSYNGTYLSSGYCPQPNAALPPASLHTLQSTPTLVPSYSPTTPVYNYPPSTYSPQTSLGPSYSHPSATYLASGLPAPTPVPSRPTVVGGSYSYQSTTLGTSESGGTLKRKAFEMNIEKDEAGDGSRYRKYSYDPLKAGGNSPYSVNDKTECRGNGFSSSGSGDPQTFKPSKPSSQPLVSPQYGQQGEYSPPAGMTGENGVAEQGFTQQQQHHSQAHKRAPLCGPTVETMKSPDPRLLDLVNGELLDCSPALGWGELAGLTHVKTALEEDLLWPVLRPSPVVRPARTVLLFGPRGGGKTTLTRSLASQLGASFYRLSGAMLASKGKAEVEHILGSLLQVAGARQPSVVLLSQVEAMEEDGLRQTLLATLEKAQVGTTGLVILVCATGRPDLLQDAVHQSFAKRYHVGLPDVGMRRQVLLQALLPQGCSLSERELSAVLQRTEGFSVLELLQLSQQALSSAASPTGTMHGLPTSSKPPAFTDFENAFRKHLLSLTFCDSLPVSVAVITNIGLNTKESNLYGSSPYRLASSGSSEERAAGPNLSPQCTLQNATVHPDVQCKMPLYIRMYAPNTRDPVREDGGHDALRPGPFAPQAESPPDRRGRGEGAAALINVLKSPFNPRHHNGKAEILLQVEQEGQARALLDQIISMLQSIAQQNVNVVVKMKLMQISRTMTVFQQQTLQFAVMVRDILRKERVLLNTHTQIPNPPQFQQYESRESSFPNMQDVDHLVLKNGLDPTQSEIQKLQNHIQQLEYKVNAMATKRFQFLQECVDCLDQCQIRLISRLKTWRWEQHKAAIGHPFDENLNPLQTWCEQLLGVNGKLRQELMLIVEPIPDLQERLRQLLQVLIQSSLVVDKQPPQVIKTQSKFSTTVRYLLGEKIAPGKPVVLKAQIINELQARNLGSVPGDNVGELINNTAILEHNTSSKSTCATFRNMSIKKIKRADRKGSESVTEEKFALLFSAEITITGCDTPYRIQMISLPVVVIVHGSQDNNALATIMWDCAFSEPDRVPFVVPERVPWRMMYSTLNSKFIAEVQTQHNLDHYNQHFLAQKIFDKPDFADDFSNMMVSWAQFNKEVLPGRPFTFWQWFEGVMELTKKHLKIYWSEGLIFGFIGKQHLHLILKDRPNGTFLLRFSDSEIGGITIAYVSATENGGQKIQNIQPFTKRDLEIRSLGDRIRDINHITLLYPEFPKNEVFQKFYSGSGLHTKIHFYVLKFREADSAMAPPPIVSPMSDKPHSSVAFAVHRFPQSFSPQESIPQEIMETAGDPDVEFSANSPVIFPEHIPREEEEEEEEEEEAEWVDGLESRDGQGRGCPFTVIQLAKLWTHKKEFEICVSV</sequence>
<dbReference type="PANTHER" id="PTHR11801">
    <property type="entry name" value="SIGNAL TRANSDUCER AND ACTIVATOR OF TRANSCRIPTION"/>
    <property type="match status" value="1"/>
</dbReference>
<dbReference type="SMART" id="SM00382">
    <property type="entry name" value="AAA"/>
    <property type="match status" value="1"/>
</dbReference>
<evidence type="ECO:0000256" key="10">
    <source>
        <dbReference type="ARBA" id="ARBA00023163"/>
    </source>
</evidence>
<name>A0A6A4SWS4_SCOMX</name>
<keyword evidence="7" id="KW-0805">Transcription regulation</keyword>
<dbReference type="GO" id="GO:0007166">
    <property type="term" value="P:cell surface receptor signaling pathway"/>
    <property type="evidence" value="ECO:0007669"/>
    <property type="project" value="UniProtKB-ARBA"/>
</dbReference>
<evidence type="ECO:0000256" key="1">
    <source>
        <dbReference type="ARBA" id="ARBA00004123"/>
    </source>
</evidence>
<feature type="compositionally biased region" description="Polar residues" evidence="14">
    <location>
        <begin position="137"/>
        <end position="151"/>
    </location>
</feature>
<dbReference type="FunFam" id="2.60.40.630:FF:000003">
    <property type="entry name" value="Signal transducer and transcription activator 6"/>
    <property type="match status" value="1"/>
</dbReference>
<evidence type="ECO:0000256" key="14">
    <source>
        <dbReference type="SAM" id="MobiDB-lite"/>
    </source>
</evidence>
<dbReference type="GO" id="GO:0000977">
    <property type="term" value="F:RNA polymerase II transcription regulatory region sequence-specific DNA binding"/>
    <property type="evidence" value="ECO:0007669"/>
    <property type="project" value="UniProtKB-ARBA"/>
</dbReference>
<comment type="subcellular location">
    <subcellularLocation>
        <location evidence="2">Cytoplasm</location>
    </subcellularLocation>
    <subcellularLocation>
        <location evidence="1">Nucleus</location>
    </subcellularLocation>
</comment>
<dbReference type="CDD" id="cd16856">
    <property type="entry name" value="STAT6_CCD"/>
    <property type="match status" value="1"/>
</dbReference>
<dbReference type="FunFam" id="3.30.505.10:FF:000126">
    <property type="entry name" value="Signal transducer and activator of transcription"/>
    <property type="match status" value="1"/>
</dbReference>
<dbReference type="GO" id="GO:0005634">
    <property type="term" value="C:nucleus"/>
    <property type="evidence" value="ECO:0007669"/>
    <property type="project" value="UniProtKB-SubCell"/>
</dbReference>
<evidence type="ECO:0000256" key="8">
    <source>
        <dbReference type="ARBA" id="ARBA00023125"/>
    </source>
</evidence>
<evidence type="ECO:0000256" key="2">
    <source>
        <dbReference type="ARBA" id="ARBA00004496"/>
    </source>
</evidence>
<dbReference type="InterPro" id="IPR013801">
    <property type="entry name" value="STAT_TF_DNA-bd"/>
</dbReference>
<dbReference type="GO" id="GO:0016887">
    <property type="term" value="F:ATP hydrolysis activity"/>
    <property type="evidence" value="ECO:0007669"/>
    <property type="project" value="InterPro"/>
</dbReference>
<dbReference type="Gene3D" id="3.40.50.300">
    <property type="entry name" value="P-loop containing nucleotide triphosphate hydrolases"/>
    <property type="match status" value="1"/>
</dbReference>
<evidence type="ECO:0000256" key="7">
    <source>
        <dbReference type="ARBA" id="ARBA00023015"/>
    </source>
</evidence>
<feature type="region of interest" description="Disordered" evidence="14">
    <location>
        <begin position="804"/>
        <end position="825"/>
    </location>
</feature>
<dbReference type="Pfam" id="PF01017">
    <property type="entry name" value="STAT_alpha"/>
    <property type="match status" value="1"/>
</dbReference>
<dbReference type="Gene3D" id="3.30.505.10">
    <property type="entry name" value="SH2 domain"/>
    <property type="match status" value="1"/>
</dbReference>
<dbReference type="InterPro" id="IPR012345">
    <property type="entry name" value="STAT_TF_DNA-bd_N"/>
</dbReference>
<dbReference type="Pfam" id="PF02865">
    <property type="entry name" value="STAT_int"/>
    <property type="match status" value="1"/>
</dbReference>
<dbReference type="Gene3D" id="2.60.40.630">
    <property type="entry name" value="STAT transcription factor, DNA-binding domain"/>
    <property type="match status" value="1"/>
</dbReference>
<dbReference type="InterPro" id="IPR003959">
    <property type="entry name" value="ATPase_AAA_core"/>
</dbReference>
<gene>
    <name evidence="16" type="ORF">F2P81_011632</name>
</gene>
<comment type="similarity">
    <text evidence="3">Belongs to the transcription factor STAT family.</text>
</comment>
<reference evidence="16 17" key="1">
    <citation type="submission" date="2019-06" db="EMBL/GenBank/DDBJ databases">
        <title>Draft genomes of female and male turbot (Scophthalmus maximus).</title>
        <authorList>
            <person name="Xu H."/>
            <person name="Xu X.-W."/>
            <person name="Shao C."/>
            <person name="Chen S."/>
        </authorList>
    </citation>
    <scope>NUCLEOTIDE SEQUENCE [LARGE SCALE GENOMIC DNA]</scope>
    <source>
        <strain evidence="16">Ysfricsl-2016a</strain>
        <tissue evidence="16">Blood</tissue>
    </source>
</reference>
<evidence type="ECO:0000256" key="4">
    <source>
        <dbReference type="ARBA" id="ARBA00022490"/>
    </source>
</evidence>
<dbReference type="EMBL" id="VEVO01000010">
    <property type="protein sequence ID" value="KAF0036320.1"/>
    <property type="molecule type" value="Genomic_DNA"/>
</dbReference>
<feature type="region of interest" description="Disordered" evidence="14">
    <location>
        <begin position="418"/>
        <end position="510"/>
    </location>
</feature>
<dbReference type="PROSITE" id="PS50001">
    <property type="entry name" value="SH2"/>
    <property type="match status" value="1"/>
</dbReference>
<dbReference type="GO" id="GO:0001228">
    <property type="term" value="F:DNA-binding transcription activator activity, RNA polymerase II-specific"/>
    <property type="evidence" value="ECO:0007669"/>
    <property type="project" value="UniProtKB-ARBA"/>
</dbReference>
<dbReference type="SUPFAM" id="SSF55550">
    <property type="entry name" value="SH2 domain"/>
    <property type="match status" value="1"/>
</dbReference>
<evidence type="ECO:0000313" key="16">
    <source>
        <dbReference type="EMBL" id="KAF0036320.1"/>
    </source>
</evidence>
<dbReference type="InterPro" id="IPR001217">
    <property type="entry name" value="STAT"/>
</dbReference>
<dbReference type="Gene3D" id="1.10.8.60">
    <property type="match status" value="1"/>
</dbReference>
<feature type="compositionally biased region" description="Polar residues" evidence="14">
    <location>
        <begin position="440"/>
        <end position="472"/>
    </location>
</feature>
<feature type="compositionally biased region" description="Acidic residues" evidence="14">
    <location>
        <begin position="1570"/>
        <end position="1585"/>
    </location>
</feature>
<dbReference type="FunFam" id="1.10.238.10:FF:000029">
    <property type="entry name" value="Signal transducer and transcription activator 6"/>
    <property type="match status" value="1"/>
</dbReference>
<dbReference type="Pfam" id="PF21354">
    <property type="entry name" value="STAT_linker"/>
    <property type="match status" value="1"/>
</dbReference>
<dbReference type="InterPro" id="IPR003593">
    <property type="entry name" value="AAA+_ATPase"/>
</dbReference>
<dbReference type="InterPro" id="IPR000980">
    <property type="entry name" value="SH2"/>
</dbReference>
<keyword evidence="11" id="KW-0539">Nucleus</keyword>
<feature type="compositionally biased region" description="Basic and acidic residues" evidence="14">
    <location>
        <begin position="857"/>
        <end position="868"/>
    </location>
</feature>
<dbReference type="InterPro" id="IPR027417">
    <property type="entry name" value="P-loop_NTPase"/>
</dbReference>
<feature type="region of interest" description="Disordered" evidence="14">
    <location>
        <begin position="1566"/>
        <end position="1591"/>
    </location>
</feature>
<keyword evidence="9" id="KW-0010">Activator</keyword>
<feature type="region of interest" description="Disordered" evidence="14">
    <location>
        <begin position="855"/>
        <end position="887"/>
    </location>
</feature>
<evidence type="ECO:0000313" key="17">
    <source>
        <dbReference type="Proteomes" id="UP000438429"/>
    </source>
</evidence>
<dbReference type="Gene3D" id="1.10.238.10">
    <property type="entry name" value="EF-hand"/>
    <property type="match status" value="1"/>
</dbReference>
<dbReference type="GO" id="GO:0005737">
    <property type="term" value="C:cytoplasm"/>
    <property type="evidence" value="ECO:0007669"/>
    <property type="project" value="UniProtKB-SubCell"/>
</dbReference>
<dbReference type="Proteomes" id="UP000438429">
    <property type="component" value="Unassembled WGS sequence"/>
</dbReference>
<accession>A0A6A4SWS4</accession>
<keyword evidence="5" id="KW-0597">Phosphoprotein</keyword>
<protein>
    <recommendedName>
        <fullName evidence="15">SH2 domain-containing protein</fullName>
    </recommendedName>
</protein>
<keyword evidence="8" id="KW-0238">DNA-binding</keyword>
<feature type="coiled-coil region" evidence="13">
    <location>
        <begin position="1018"/>
        <end position="1045"/>
    </location>
</feature>
<feature type="domain" description="SH2" evidence="15">
    <location>
        <begin position="1387"/>
        <end position="1497"/>
    </location>
</feature>
<evidence type="ECO:0000256" key="5">
    <source>
        <dbReference type="ARBA" id="ARBA00022553"/>
    </source>
</evidence>
<dbReference type="SUPFAM" id="SSF47655">
    <property type="entry name" value="STAT"/>
    <property type="match status" value="1"/>
</dbReference>
<dbReference type="InterPro" id="IPR036535">
    <property type="entry name" value="STAT_N_sf"/>
</dbReference>
<evidence type="ECO:0000256" key="11">
    <source>
        <dbReference type="ARBA" id="ARBA00023242"/>
    </source>
</evidence>
<keyword evidence="13" id="KW-0175">Coiled coil</keyword>
<evidence type="ECO:0000256" key="9">
    <source>
        <dbReference type="ARBA" id="ARBA00023159"/>
    </source>
</evidence>
<feature type="region of interest" description="Disordered" evidence="14">
    <location>
        <begin position="137"/>
        <end position="162"/>
    </location>
</feature>
<evidence type="ECO:0000256" key="13">
    <source>
        <dbReference type="SAM" id="Coils"/>
    </source>
</evidence>
<dbReference type="InterPro" id="IPR048988">
    <property type="entry name" value="STAT_linker"/>
</dbReference>
<proteinExistence type="inferred from homology"/>
<evidence type="ECO:0000256" key="3">
    <source>
        <dbReference type="ARBA" id="ARBA00005586"/>
    </source>
</evidence>
<dbReference type="SUPFAM" id="SSF52540">
    <property type="entry name" value="P-loop containing nucleoside triphosphate hydrolases"/>
    <property type="match status" value="1"/>
</dbReference>
<dbReference type="InterPro" id="IPR013799">
    <property type="entry name" value="STAT_TF_prot_interaction"/>
</dbReference>
<dbReference type="InterPro" id="IPR015988">
    <property type="entry name" value="STAT_TF_CC"/>
</dbReference>
<dbReference type="Pfam" id="PF00004">
    <property type="entry name" value="AAA"/>
    <property type="match status" value="1"/>
</dbReference>
<dbReference type="Pfam" id="PF00017">
    <property type="entry name" value="SH2"/>
    <property type="match status" value="1"/>
</dbReference>
<evidence type="ECO:0000256" key="12">
    <source>
        <dbReference type="PROSITE-ProRule" id="PRU00191"/>
    </source>
</evidence>
<dbReference type="Gene3D" id="1.20.1050.20">
    <property type="entry name" value="STAT transcription factor, all-alpha domain"/>
    <property type="match status" value="1"/>
</dbReference>
<dbReference type="SMART" id="SM00964">
    <property type="entry name" value="STAT_int"/>
    <property type="match status" value="1"/>
</dbReference>
<dbReference type="Pfam" id="PF02864">
    <property type="entry name" value="STAT_bind"/>
    <property type="match status" value="1"/>
</dbReference>